<evidence type="ECO:0000313" key="3">
    <source>
        <dbReference type="EMBL" id="OEG12460.1"/>
    </source>
</evidence>
<accession>A0A1E5GJN8</accession>
<evidence type="ECO:0000259" key="2">
    <source>
        <dbReference type="Pfam" id="PF20155"/>
    </source>
</evidence>
<gene>
    <name evidence="3" type="ORF">BCR25_07950</name>
</gene>
<reference evidence="4" key="1">
    <citation type="submission" date="2016-09" db="EMBL/GenBank/DDBJ databases">
        <authorList>
            <person name="Gulvik C.A."/>
        </authorList>
    </citation>
    <scope>NUCLEOTIDE SEQUENCE [LARGE SCALE GENOMIC DNA]</scope>
    <source>
        <strain evidence="4">LMG 8895</strain>
    </source>
</reference>
<protein>
    <submittedName>
        <fullName evidence="3">Phage tail tape measure protein</fullName>
    </submittedName>
</protein>
<dbReference type="PANTHER" id="PTHR37813">
    <property type="entry name" value="FELS-2 PROPHAGE PROTEIN"/>
    <property type="match status" value="1"/>
</dbReference>
<sequence length="1112" mass="119325">MADGSIVISVDVDGKGVTILNDQLDKLGGNSTKASGGIKDLVTSIGLVKIASVAFDVLKNSLDAAISRFDTMQKFPKVMDALGFSADESSRNVNKLSDGIDGLPTKLDDVVATAQRMTSVTGNLDKSTDATLALNNAMLASGASTDDASRGMEQYIQMLSTGKVDMQSWRTLQETMPIGLQKTAEAMGFLGRTAQVDLYAALKEGKVTFDQFQDQLIELGTGTGELAKLAKVNSEGIATSFGNLKNAAAKGIANIIEALNDLSKATTGKNIAQNLDSMKVLVNATFKSITTVIKSSTPIVAAFVTVLSSLGNAIKPLIPTITSFVATFVALKIVKEVGTYFSNTEAFIRLYIVATELAALATSSLAREQLLQSVATKANNVLIAAKTALLVVQNTIMGVLTGTTSLAAAATTALSAAIQFLLGPIGWAVAIIGSLVAVTVNLWKWFNKESEEVKALRGEQEELIKTTDEMAKKNEDAAISRKGEIDKLAETKANYTALIEEMDMLSNKEKLSNSEKKRMTEILEVLNGKLGDLNLVYDEQNNILAEQPEKIQQQIDAFHALDEASSAQERINEMLKQRNDNEAKLMEINIARERWNETLKQSSGSIKDAKENISQMNEEEQKLLDAQSSLQAEIIKTADDAESSLQRAAAATEGSVLQQTVSYDALQGKNKEVMDALRAEYQSLEEKVGNVFDAIDQKQAISTDQMIANLQKNQEAVSQWSENIAILAERGIDQGLLEQLRKMGPEGAAQAAELVNSSDIKLQELNEVYRQSGETSLNAMREGLQLGKHGVNEEIASIIPTQKETLSSQVAEANFSEVGKNAVDNVSSGVENARNALNESMKGIITQSEAAVRTELQNSNFKDIGLSIPQGLEKGVTDGKEQPIKSVTEMTDDLIKGAKTKLDTHSPSKVFHEIGENVTQGLSNGIEGQSAAAIQAVHTLVEQIIQSTNGLSDHMVSIGQYAMMGLANGIYSGSGAALDAARSVANSITNTMKSALDINSPSRVMRDEVGRFLPQGVAEGIEKDTGVALSAIDKLSNLLSGRITPEAALNIPRFSESKHTEIIKSRDTSSGYQAPTISINIEHADLSSDRGIEETSKQLALLTEREMRGSLT</sequence>
<keyword evidence="1" id="KW-0175">Coiled coil</keyword>
<feature type="coiled-coil region" evidence="1">
    <location>
        <begin position="456"/>
        <end position="508"/>
    </location>
</feature>
<dbReference type="Pfam" id="PF20155">
    <property type="entry name" value="TMP_3"/>
    <property type="match status" value="1"/>
</dbReference>
<dbReference type="InterPro" id="IPR013491">
    <property type="entry name" value="Tape_meas_N"/>
</dbReference>
<dbReference type="PANTHER" id="PTHR37813:SF1">
    <property type="entry name" value="FELS-2 PROPHAGE PROTEIN"/>
    <property type="match status" value="1"/>
</dbReference>
<evidence type="ECO:0000256" key="1">
    <source>
        <dbReference type="SAM" id="Coils"/>
    </source>
</evidence>
<dbReference type="RefSeq" id="WP_069664161.1">
    <property type="nucleotide sequence ID" value="NZ_JBHUJJ010000001.1"/>
</dbReference>
<dbReference type="NCBIfam" id="TIGR02675">
    <property type="entry name" value="tape_meas_nterm"/>
    <property type="match status" value="1"/>
</dbReference>
<name>A0A1E5GJN8_9ENTE</name>
<proteinExistence type="predicted"/>
<feature type="domain" description="Tape measure protein N-terminal" evidence="2">
    <location>
        <begin position="64"/>
        <end position="256"/>
    </location>
</feature>
<dbReference type="AlphaFoldDB" id="A0A1E5GJN8"/>
<dbReference type="Proteomes" id="UP000095094">
    <property type="component" value="Unassembled WGS sequence"/>
</dbReference>
<keyword evidence="4" id="KW-1185">Reference proteome</keyword>
<evidence type="ECO:0000313" key="4">
    <source>
        <dbReference type="Proteomes" id="UP000095094"/>
    </source>
</evidence>
<organism evidence="3 4">
    <name type="scientific">Enterococcus termitis</name>
    <dbReference type="NCBI Taxonomy" id="332950"/>
    <lineage>
        <taxon>Bacteria</taxon>
        <taxon>Bacillati</taxon>
        <taxon>Bacillota</taxon>
        <taxon>Bacilli</taxon>
        <taxon>Lactobacillales</taxon>
        <taxon>Enterococcaceae</taxon>
        <taxon>Enterococcus</taxon>
    </lineage>
</organism>
<comment type="caution">
    <text evidence="3">The sequence shown here is derived from an EMBL/GenBank/DDBJ whole genome shotgun (WGS) entry which is preliminary data.</text>
</comment>
<dbReference type="EMBL" id="MIJY01000034">
    <property type="protein sequence ID" value="OEG12460.1"/>
    <property type="molecule type" value="Genomic_DNA"/>
</dbReference>
<feature type="coiled-coil region" evidence="1">
    <location>
        <begin position="564"/>
        <end position="633"/>
    </location>
</feature>